<dbReference type="EMBL" id="RBIL01000002">
    <property type="protein sequence ID" value="RKQ88321.1"/>
    <property type="molecule type" value="Genomic_DNA"/>
</dbReference>
<dbReference type="InterPro" id="IPR003961">
    <property type="entry name" value="FN3_dom"/>
</dbReference>
<dbReference type="InterPro" id="IPR019405">
    <property type="entry name" value="Lactonase_7-beta_prop"/>
</dbReference>
<dbReference type="CDD" id="cd00063">
    <property type="entry name" value="FN3"/>
    <property type="match status" value="1"/>
</dbReference>
<proteinExistence type="predicted"/>
<feature type="region of interest" description="Disordered" evidence="1">
    <location>
        <begin position="519"/>
        <end position="600"/>
    </location>
</feature>
<evidence type="ECO:0000313" key="3">
    <source>
        <dbReference type="EMBL" id="RKQ88321.1"/>
    </source>
</evidence>
<protein>
    <submittedName>
        <fullName evidence="3">Lactonase family protein with 7-bladed beta-propeller</fullName>
    </submittedName>
</protein>
<dbReference type="InterPro" id="IPR015943">
    <property type="entry name" value="WD40/YVTN_repeat-like_dom_sf"/>
</dbReference>
<sequence length="662" mass="68784">MRLHRWLICAALVAAVPAPASASVVRGQALSPDGQDLYVISQDGEEDGALSHFKVGAGGALTYVGCYGLPAGCGPSGFDEFTWPKDIEVSADGRDVYVLAPGLGQYRRAADGRLTYVGRAEGRLGESRALALSPDGRNAYVASGDENPFTESRIVHFRRDPETGAHSYAGCVGADIRYGTGCPALPAGVVSTAGANAIVVSADSRHVYTTGSTGSSNAFEGPKAVTHFRAAADGTLTFADCIGNETSGCSPTPVDTDQHRQGRLTGLAFDAGGLAVGQSGPYSDTITRFALGTDGALVYAGCSGFTSAPGCTFGSGTPTGTRASVELEAPDGATQMTVGLNARINPYGARYAVRWEYGPTTSYGRFDEGGSTSSAGGGWTRVTKSLRDLAPGTTYHYRLVVNTPAGPAYSPDATFTTQPYGEGPGLSVETHQPLGRTGTAAAFAATVQGTGRYWFEWGETQELGRTTPPREIPVLDWSERSVKELVTGLEPGKQYHYRVVAENGFGRVVARSGAAVLPFTGAAEPGPQPTPSPSPEPTASSDPSPPPDAGPSHGAEPTSAAAPDAGGRPILATSALPGPVTVGPAAPAERGSAAPARPRVSVSNRRIVVTVSARTRITIHRRAGKRWVHTATLTTSRTVRRTVKPGIYRVTAGPVRRQVRVR</sequence>
<dbReference type="Gene3D" id="2.130.10.10">
    <property type="entry name" value="YVTN repeat-like/Quinoprotein amine dehydrogenase"/>
    <property type="match status" value="1"/>
</dbReference>
<reference evidence="3 4" key="1">
    <citation type="submission" date="2018-10" db="EMBL/GenBank/DDBJ databases">
        <title>Genomic Encyclopedia of Archaeal and Bacterial Type Strains, Phase II (KMG-II): from individual species to whole genera.</title>
        <authorList>
            <person name="Goeker M."/>
        </authorList>
    </citation>
    <scope>NUCLEOTIDE SEQUENCE [LARGE SCALE GENOMIC DNA]</scope>
    <source>
        <strain evidence="3 4">DSM 14954</strain>
    </source>
</reference>
<name>A0A660L2U8_9ACTN</name>
<organism evidence="3 4">
    <name type="scientific">Solirubrobacter pauli</name>
    <dbReference type="NCBI Taxonomy" id="166793"/>
    <lineage>
        <taxon>Bacteria</taxon>
        <taxon>Bacillati</taxon>
        <taxon>Actinomycetota</taxon>
        <taxon>Thermoleophilia</taxon>
        <taxon>Solirubrobacterales</taxon>
        <taxon>Solirubrobacteraceae</taxon>
        <taxon>Solirubrobacter</taxon>
    </lineage>
</organism>
<dbReference type="AlphaFoldDB" id="A0A660L2U8"/>
<feature type="compositionally biased region" description="Pro residues" evidence="1">
    <location>
        <begin position="526"/>
        <end position="536"/>
    </location>
</feature>
<evidence type="ECO:0000256" key="1">
    <source>
        <dbReference type="SAM" id="MobiDB-lite"/>
    </source>
</evidence>
<comment type="caution">
    <text evidence="3">The sequence shown here is derived from an EMBL/GenBank/DDBJ whole genome shotgun (WGS) entry which is preliminary data.</text>
</comment>
<dbReference type="Pfam" id="PF10282">
    <property type="entry name" value="Lactonase"/>
    <property type="match status" value="1"/>
</dbReference>
<feature type="chain" id="PRO_5025011247" evidence="2">
    <location>
        <begin position="23"/>
        <end position="662"/>
    </location>
</feature>
<dbReference type="SUPFAM" id="SSF75011">
    <property type="entry name" value="3-carboxy-cis,cis-mucoante lactonizing enzyme"/>
    <property type="match status" value="1"/>
</dbReference>
<feature type="signal peptide" evidence="2">
    <location>
        <begin position="1"/>
        <end position="22"/>
    </location>
</feature>
<feature type="compositionally biased region" description="Low complexity" evidence="1">
    <location>
        <begin position="575"/>
        <end position="599"/>
    </location>
</feature>
<evidence type="ECO:0000313" key="4">
    <source>
        <dbReference type="Proteomes" id="UP000278962"/>
    </source>
</evidence>
<dbReference type="OrthoDB" id="9816550at2"/>
<keyword evidence="4" id="KW-1185">Reference proteome</keyword>
<accession>A0A660L2U8</accession>
<evidence type="ECO:0000256" key="2">
    <source>
        <dbReference type="SAM" id="SignalP"/>
    </source>
</evidence>
<gene>
    <name evidence="3" type="ORF">C8N24_6363</name>
</gene>
<keyword evidence="2" id="KW-0732">Signal</keyword>
<dbReference type="RefSeq" id="WP_121257738.1">
    <property type="nucleotide sequence ID" value="NZ_RBIL01000002.1"/>
</dbReference>
<dbReference type="Proteomes" id="UP000278962">
    <property type="component" value="Unassembled WGS sequence"/>
</dbReference>